<dbReference type="STRING" id="235985.SAMN05414137_116149"/>
<accession>A0A1H7UT23</accession>
<sequence>MRDEQTEAEQRRDAVLERVGQELLAGRSPRQAQLADGIYRRLKDGARVEDVRNLIDDLSRVATDDFRRRAREGK</sequence>
<dbReference type="Proteomes" id="UP000183015">
    <property type="component" value="Unassembled WGS sequence"/>
</dbReference>
<keyword evidence="2" id="KW-1185">Reference proteome</keyword>
<proteinExistence type="predicted"/>
<reference evidence="2" key="1">
    <citation type="submission" date="2016-10" db="EMBL/GenBank/DDBJ databases">
        <authorList>
            <person name="Varghese N."/>
        </authorList>
    </citation>
    <scope>NUCLEOTIDE SEQUENCE [LARGE SCALE GENOMIC DNA]</scope>
    <source>
        <strain evidence="2">DSM 45096 / BCRC 16803 / CGMCC 4.1857 / CIP 109030 / JCM 12277 / KCTC 19219 / NBRC 100920 / 33214</strain>
    </source>
</reference>
<evidence type="ECO:0000313" key="2">
    <source>
        <dbReference type="Proteomes" id="UP000183015"/>
    </source>
</evidence>
<evidence type="ECO:0008006" key="3">
    <source>
        <dbReference type="Google" id="ProtNLM"/>
    </source>
</evidence>
<evidence type="ECO:0000313" key="1">
    <source>
        <dbReference type="EMBL" id="SEM00132.1"/>
    </source>
</evidence>
<name>A0A1H7UT23_STRJI</name>
<protein>
    <recommendedName>
        <fullName evidence="3">Antitoxin VbhA domain-containing protein</fullName>
    </recommendedName>
</protein>
<dbReference type="RefSeq" id="WP_042451449.1">
    <property type="nucleotide sequence ID" value="NZ_BBPN01000022.1"/>
</dbReference>
<dbReference type="AlphaFoldDB" id="A0A1H7UT23"/>
<gene>
    <name evidence="1" type="ORF">SAMN05414137_116149</name>
</gene>
<organism evidence="1 2">
    <name type="scientific">Streptacidiphilus jiangxiensis</name>
    <dbReference type="NCBI Taxonomy" id="235985"/>
    <lineage>
        <taxon>Bacteria</taxon>
        <taxon>Bacillati</taxon>
        <taxon>Actinomycetota</taxon>
        <taxon>Actinomycetes</taxon>
        <taxon>Kitasatosporales</taxon>
        <taxon>Streptomycetaceae</taxon>
        <taxon>Streptacidiphilus</taxon>
    </lineage>
</organism>
<dbReference type="EMBL" id="FOAZ01000016">
    <property type="protein sequence ID" value="SEM00132.1"/>
    <property type="molecule type" value="Genomic_DNA"/>
</dbReference>